<organism evidence="1 2">
    <name type="scientific">Chaetomium tenue</name>
    <dbReference type="NCBI Taxonomy" id="1854479"/>
    <lineage>
        <taxon>Eukaryota</taxon>
        <taxon>Fungi</taxon>
        <taxon>Dikarya</taxon>
        <taxon>Ascomycota</taxon>
        <taxon>Pezizomycotina</taxon>
        <taxon>Sordariomycetes</taxon>
        <taxon>Sordariomycetidae</taxon>
        <taxon>Sordariales</taxon>
        <taxon>Chaetomiaceae</taxon>
        <taxon>Chaetomium</taxon>
    </lineage>
</organism>
<dbReference type="Proteomes" id="UP000724584">
    <property type="component" value="Unassembled WGS sequence"/>
</dbReference>
<sequence length="654" mass="69953">MFTQPTVSPTSTGPGNLVVSPVTAAPASSTPPTRSSRLRGLTYLRNYTQTHILSREHSAHSNTHAPAGSNPQPATSAPSPPTISTNPWFSSVRNDHSTTTTSTATPALDNNDSSSSNNDNNNNNNPTSSSTRTNRFSHLVPTLGQPLRRSPESSNERGQSGPVTGISSEIRAADAPPILFPSSKNGPRIAEGNRQTTGEMTRARSATTGDALTRHDGGGGLDTLPSIRFSTFVDPRATRPSLKFGPISRTLPSGREVIRVGRYSERDSQPNIPVNAPSAAPVGFKSKVVSRRHCEFWYEEGKWYIKDVKSSSGTFLNHIRLSPPGTESKPYPVNDGDIVQLGIDFKGGEEMIFRCVKMRLELNRGWQNKLNTFNMATHKKLRNMTSGTASASGGAYSQDCSICLNSIAPCQCLFVAPCSHTWHYKCIRSLLSSPSFPIFICPNCRAAADLEAEVEDPEEWEQLSDEGAVPPQGALLQPPLVDPNSQNSNSPSAPRRSRESARSTRLFAAQQQQQSQPAEDSNMDLLMSSSPPRQESPPQLDGAVTLADPNILSHTLSTPMPIPSPALRTLPDGRRETRTPSPTGAPVANGHEGPITPRNDAGPWVFDGSGVRLSSESARPAGAALSQGGDVPASSIEAAVQAAGARLVRGNDDP</sequence>
<dbReference type="EMBL" id="JAGIZQ010000003">
    <property type="protein sequence ID" value="KAH6636371.1"/>
    <property type="molecule type" value="Genomic_DNA"/>
</dbReference>
<evidence type="ECO:0000313" key="2">
    <source>
        <dbReference type="Proteomes" id="UP000724584"/>
    </source>
</evidence>
<protein>
    <submittedName>
        <fullName evidence="1">Uncharacterized protein</fullName>
    </submittedName>
</protein>
<keyword evidence="2" id="KW-1185">Reference proteome</keyword>
<evidence type="ECO:0000313" key="1">
    <source>
        <dbReference type="EMBL" id="KAH6636371.1"/>
    </source>
</evidence>
<comment type="caution">
    <text evidence="1">The sequence shown here is derived from an EMBL/GenBank/DDBJ whole genome shotgun (WGS) entry which is preliminary data.</text>
</comment>
<gene>
    <name evidence="1" type="ORF">F5144DRAFT_177091</name>
</gene>
<proteinExistence type="predicted"/>
<accession>A0ACB7PC07</accession>
<reference evidence="1 2" key="1">
    <citation type="journal article" date="2021" name="Nat. Commun.">
        <title>Genetic determinants of endophytism in the Arabidopsis root mycobiome.</title>
        <authorList>
            <person name="Mesny F."/>
            <person name="Miyauchi S."/>
            <person name="Thiergart T."/>
            <person name="Pickel B."/>
            <person name="Atanasova L."/>
            <person name="Karlsson M."/>
            <person name="Huettel B."/>
            <person name="Barry K.W."/>
            <person name="Haridas S."/>
            <person name="Chen C."/>
            <person name="Bauer D."/>
            <person name="Andreopoulos W."/>
            <person name="Pangilinan J."/>
            <person name="LaButti K."/>
            <person name="Riley R."/>
            <person name="Lipzen A."/>
            <person name="Clum A."/>
            <person name="Drula E."/>
            <person name="Henrissat B."/>
            <person name="Kohler A."/>
            <person name="Grigoriev I.V."/>
            <person name="Martin F.M."/>
            <person name="Hacquard S."/>
        </authorList>
    </citation>
    <scope>NUCLEOTIDE SEQUENCE [LARGE SCALE GENOMIC DNA]</scope>
    <source>
        <strain evidence="1 2">MPI-SDFR-AT-0079</strain>
    </source>
</reference>
<name>A0ACB7PC07_9PEZI</name>